<keyword evidence="2" id="KW-0479">Metal-binding</keyword>
<dbReference type="Pfam" id="PF00355">
    <property type="entry name" value="Rieske"/>
    <property type="match status" value="1"/>
</dbReference>
<dbReference type="AlphaFoldDB" id="A0A1M5LMR7"/>
<evidence type="ECO:0000256" key="4">
    <source>
        <dbReference type="ARBA" id="ARBA00023014"/>
    </source>
</evidence>
<dbReference type="RefSeq" id="WP_073132080.1">
    <property type="nucleotide sequence ID" value="NZ_FQWQ01000001.1"/>
</dbReference>
<dbReference type="STRING" id="947013.SAMN04488109_1302"/>
<dbReference type="CDD" id="cd03467">
    <property type="entry name" value="Rieske"/>
    <property type="match status" value="1"/>
</dbReference>
<dbReference type="GO" id="GO:0051537">
    <property type="term" value="F:2 iron, 2 sulfur cluster binding"/>
    <property type="evidence" value="ECO:0007669"/>
    <property type="project" value="UniProtKB-KW"/>
</dbReference>
<accession>A0A1M5LMR7</accession>
<organism evidence="6 7">
    <name type="scientific">Chryseolinea serpens</name>
    <dbReference type="NCBI Taxonomy" id="947013"/>
    <lineage>
        <taxon>Bacteria</taxon>
        <taxon>Pseudomonadati</taxon>
        <taxon>Bacteroidota</taxon>
        <taxon>Cytophagia</taxon>
        <taxon>Cytophagales</taxon>
        <taxon>Fulvivirgaceae</taxon>
        <taxon>Chryseolinea</taxon>
    </lineage>
</organism>
<evidence type="ECO:0000259" key="5">
    <source>
        <dbReference type="PROSITE" id="PS51296"/>
    </source>
</evidence>
<feature type="domain" description="Rieske" evidence="5">
    <location>
        <begin position="48"/>
        <end position="140"/>
    </location>
</feature>
<protein>
    <submittedName>
        <fullName evidence="6">Rieske [2Fe-2S] domain-containing protein</fullName>
    </submittedName>
</protein>
<gene>
    <name evidence="6" type="ORF">SAMN04488109_1302</name>
</gene>
<sequence length="144" mass="16064">MKKTRREFLKDTCTTCLGTVALGFTFSQLSSCSSLPVYKTNLSQKTVEVPLTSFAESNVVIVRDMQVQYDILLVKKSAEEYNALYMKCTHRENPVSATKTGLYCPEHGSTFDLDGNVTKEPAPLPLKRFKTVLSDQSLTIDLNS</sequence>
<evidence type="ECO:0000256" key="1">
    <source>
        <dbReference type="ARBA" id="ARBA00022714"/>
    </source>
</evidence>
<dbReference type="Gene3D" id="2.102.10.10">
    <property type="entry name" value="Rieske [2Fe-2S] iron-sulphur domain"/>
    <property type="match status" value="1"/>
</dbReference>
<dbReference type="InterPro" id="IPR036922">
    <property type="entry name" value="Rieske_2Fe-2S_sf"/>
</dbReference>
<evidence type="ECO:0000313" key="7">
    <source>
        <dbReference type="Proteomes" id="UP000184212"/>
    </source>
</evidence>
<dbReference type="OrthoDB" id="165343at2"/>
<evidence type="ECO:0000256" key="2">
    <source>
        <dbReference type="ARBA" id="ARBA00022723"/>
    </source>
</evidence>
<dbReference type="EMBL" id="FQWQ01000001">
    <property type="protein sequence ID" value="SHG66338.1"/>
    <property type="molecule type" value="Genomic_DNA"/>
</dbReference>
<dbReference type="Proteomes" id="UP000184212">
    <property type="component" value="Unassembled WGS sequence"/>
</dbReference>
<proteinExistence type="predicted"/>
<name>A0A1M5LMR7_9BACT</name>
<dbReference type="SUPFAM" id="SSF50022">
    <property type="entry name" value="ISP domain"/>
    <property type="match status" value="1"/>
</dbReference>
<dbReference type="PROSITE" id="PS51296">
    <property type="entry name" value="RIESKE"/>
    <property type="match status" value="1"/>
</dbReference>
<keyword evidence="4" id="KW-0411">Iron-sulfur</keyword>
<evidence type="ECO:0000256" key="3">
    <source>
        <dbReference type="ARBA" id="ARBA00023004"/>
    </source>
</evidence>
<keyword evidence="7" id="KW-1185">Reference proteome</keyword>
<keyword evidence="1" id="KW-0001">2Fe-2S</keyword>
<reference evidence="6 7" key="1">
    <citation type="submission" date="2016-11" db="EMBL/GenBank/DDBJ databases">
        <authorList>
            <person name="Jaros S."/>
            <person name="Januszkiewicz K."/>
            <person name="Wedrychowicz H."/>
        </authorList>
    </citation>
    <scope>NUCLEOTIDE SEQUENCE [LARGE SCALE GENOMIC DNA]</scope>
    <source>
        <strain evidence="6 7">DSM 24574</strain>
    </source>
</reference>
<dbReference type="InterPro" id="IPR017941">
    <property type="entry name" value="Rieske_2Fe-2S"/>
</dbReference>
<dbReference type="GO" id="GO:0046872">
    <property type="term" value="F:metal ion binding"/>
    <property type="evidence" value="ECO:0007669"/>
    <property type="project" value="UniProtKB-KW"/>
</dbReference>
<evidence type="ECO:0000313" key="6">
    <source>
        <dbReference type="EMBL" id="SHG66338.1"/>
    </source>
</evidence>
<keyword evidence="3" id="KW-0408">Iron</keyword>